<sequence length="195" mass="22369">MYHGEAELRGVNPRFQAPFLTSTDEVENCIIQHGAHQTARASVFGFFPVILALVCVSQLISRGEFEGLKDLLSPECISEVSKNLSNYSLQDRHMLAVAEDDIYFAFPYQIGMIIEDDPPPKLQRRWVEVTMCYHVFLGMGETIRRGEPPPTPGDLQRNREKLIICNYRFIRNYTKGVNDDWTINKLNHFRPSGFS</sequence>
<dbReference type="GO" id="GO:0043022">
    <property type="term" value="F:ribosome binding"/>
    <property type="evidence" value="ECO:0007669"/>
    <property type="project" value="TreeGrafter"/>
</dbReference>
<name>A0A7R9FNR2_9CRUS</name>
<dbReference type="GO" id="GO:0005743">
    <property type="term" value="C:mitochondrial inner membrane"/>
    <property type="evidence" value="ECO:0007669"/>
    <property type="project" value="TreeGrafter"/>
</dbReference>
<dbReference type="PANTHER" id="PTHR13333">
    <property type="entry name" value="M-AAA PROTEASE-INTERACTING PROTEIN 1, MITOCHONDRIAL"/>
    <property type="match status" value="1"/>
</dbReference>
<organism evidence="1">
    <name type="scientific">Darwinula stevensoni</name>
    <dbReference type="NCBI Taxonomy" id="69355"/>
    <lineage>
        <taxon>Eukaryota</taxon>
        <taxon>Metazoa</taxon>
        <taxon>Ecdysozoa</taxon>
        <taxon>Arthropoda</taxon>
        <taxon>Crustacea</taxon>
        <taxon>Oligostraca</taxon>
        <taxon>Ostracoda</taxon>
        <taxon>Podocopa</taxon>
        <taxon>Podocopida</taxon>
        <taxon>Darwinulocopina</taxon>
        <taxon>Darwinuloidea</taxon>
        <taxon>Darwinulidae</taxon>
        <taxon>Darwinula</taxon>
    </lineage>
</organism>
<dbReference type="PANTHER" id="PTHR13333:SF5">
    <property type="entry name" value="M-AAA PROTEASE-INTERACTING PROTEIN 1, MITOCHONDRIAL"/>
    <property type="match status" value="1"/>
</dbReference>
<dbReference type="Proteomes" id="UP000677054">
    <property type="component" value="Unassembled WGS sequence"/>
</dbReference>
<gene>
    <name evidence="1" type="ORF">DSTB1V02_LOCUS9368</name>
</gene>
<reference evidence="1" key="1">
    <citation type="submission" date="2020-11" db="EMBL/GenBank/DDBJ databases">
        <authorList>
            <person name="Tran Van P."/>
        </authorList>
    </citation>
    <scope>NUCLEOTIDE SEQUENCE</scope>
</reference>
<accession>A0A7R9FNR2</accession>
<dbReference type="EMBL" id="CAJPEV010002370">
    <property type="protein sequence ID" value="CAG0896681.1"/>
    <property type="molecule type" value="Genomic_DNA"/>
</dbReference>
<keyword evidence="2" id="KW-1185">Reference proteome</keyword>
<protein>
    <submittedName>
        <fullName evidence="1">Uncharacterized protein</fullName>
    </submittedName>
</protein>
<dbReference type="EMBL" id="LR901887">
    <property type="protein sequence ID" value="CAD7249579.1"/>
    <property type="molecule type" value="Genomic_DNA"/>
</dbReference>
<dbReference type="GO" id="GO:0032979">
    <property type="term" value="P:protein insertion into mitochondrial inner membrane from matrix"/>
    <property type="evidence" value="ECO:0007669"/>
    <property type="project" value="TreeGrafter"/>
</dbReference>
<dbReference type="AlphaFoldDB" id="A0A7R9FNR2"/>
<proteinExistence type="predicted"/>
<evidence type="ECO:0000313" key="1">
    <source>
        <dbReference type="EMBL" id="CAD7249579.1"/>
    </source>
</evidence>
<dbReference type="OrthoDB" id="7249367at2759"/>
<evidence type="ECO:0000313" key="2">
    <source>
        <dbReference type="Proteomes" id="UP000677054"/>
    </source>
</evidence>